<accession>R0LMF4</accession>
<feature type="non-terminal residue" evidence="2">
    <location>
        <position position="1"/>
    </location>
</feature>
<organism evidence="2 3">
    <name type="scientific">Anas platyrhynchos</name>
    <name type="common">Mallard</name>
    <name type="synonym">Anas boschas</name>
    <dbReference type="NCBI Taxonomy" id="8839"/>
    <lineage>
        <taxon>Eukaryota</taxon>
        <taxon>Metazoa</taxon>
        <taxon>Chordata</taxon>
        <taxon>Craniata</taxon>
        <taxon>Vertebrata</taxon>
        <taxon>Euteleostomi</taxon>
        <taxon>Archelosauria</taxon>
        <taxon>Archosauria</taxon>
        <taxon>Dinosauria</taxon>
        <taxon>Saurischia</taxon>
        <taxon>Theropoda</taxon>
        <taxon>Coelurosauria</taxon>
        <taxon>Aves</taxon>
        <taxon>Neognathae</taxon>
        <taxon>Galloanserae</taxon>
        <taxon>Anseriformes</taxon>
        <taxon>Anatidae</taxon>
        <taxon>Anatinae</taxon>
        <taxon>Anas</taxon>
    </lineage>
</organism>
<evidence type="ECO:0000313" key="2">
    <source>
        <dbReference type="EMBL" id="EOB01623.1"/>
    </source>
</evidence>
<name>R0LMF4_ANAPL</name>
<dbReference type="EMBL" id="KB743069">
    <property type="protein sequence ID" value="EOB01623.1"/>
    <property type="molecule type" value="Genomic_DNA"/>
</dbReference>
<keyword evidence="3" id="KW-1185">Reference proteome</keyword>
<proteinExistence type="predicted"/>
<dbReference type="AlphaFoldDB" id="R0LMF4"/>
<gene>
    <name evidence="2" type="ORF">Anapl_10518</name>
</gene>
<evidence type="ECO:0000313" key="3">
    <source>
        <dbReference type="Proteomes" id="UP000296049"/>
    </source>
</evidence>
<protein>
    <submittedName>
        <fullName evidence="2">Uncharacterized protein</fullName>
    </submittedName>
</protein>
<feature type="region of interest" description="Disordered" evidence="1">
    <location>
        <begin position="1"/>
        <end position="28"/>
    </location>
</feature>
<sequence length="28" mass="3135">GLEHLQGWGIHNLSGQPVPVPHHPLREE</sequence>
<evidence type="ECO:0000256" key="1">
    <source>
        <dbReference type="SAM" id="MobiDB-lite"/>
    </source>
</evidence>
<reference evidence="3" key="1">
    <citation type="journal article" date="2013" name="Nat. Genet.">
        <title>The duck genome and transcriptome provide insight into an avian influenza virus reservoir species.</title>
        <authorList>
            <person name="Huang Y."/>
            <person name="Li Y."/>
            <person name="Burt D.W."/>
            <person name="Chen H."/>
            <person name="Zhang Y."/>
            <person name="Qian W."/>
            <person name="Kim H."/>
            <person name="Gan S."/>
            <person name="Zhao Y."/>
            <person name="Li J."/>
            <person name="Yi K."/>
            <person name="Feng H."/>
            <person name="Zhu P."/>
            <person name="Li B."/>
            <person name="Liu Q."/>
            <person name="Fairley S."/>
            <person name="Magor K.E."/>
            <person name="Du Z."/>
            <person name="Hu X."/>
            <person name="Goodman L."/>
            <person name="Tafer H."/>
            <person name="Vignal A."/>
            <person name="Lee T."/>
            <person name="Kim K.W."/>
            <person name="Sheng Z."/>
            <person name="An Y."/>
            <person name="Searle S."/>
            <person name="Herrero J."/>
            <person name="Groenen M.A."/>
            <person name="Crooijmans R.P."/>
            <person name="Faraut T."/>
            <person name="Cai Q."/>
            <person name="Webster R.G."/>
            <person name="Aldridge J.R."/>
            <person name="Warren W.C."/>
            <person name="Bartschat S."/>
            <person name="Kehr S."/>
            <person name="Marz M."/>
            <person name="Stadler P.F."/>
            <person name="Smith J."/>
            <person name="Kraus R.H."/>
            <person name="Zhao Y."/>
            <person name="Ren L."/>
            <person name="Fei J."/>
            <person name="Morisson M."/>
            <person name="Kaiser P."/>
            <person name="Griffin D.K."/>
            <person name="Rao M."/>
            <person name="Pitel F."/>
            <person name="Wang J."/>
            <person name="Li N."/>
        </authorList>
    </citation>
    <scope>NUCLEOTIDE SEQUENCE [LARGE SCALE GENOMIC DNA]</scope>
</reference>
<dbReference type="Proteomes" id="UP000296049">
    <property type="component" value="Unassembled WGS sequence"/>
</dbReference>
<feature type="non-terminal residue" evidence="2">
    <location>
        <position position="28"/>
    </location>
</feature>